<dbReference type="InterPro" id="IPR011765">
    <property type="entry name" value="Pept_M16_N"/>
</dbReference>
<sequence length="433" mass="49202">MNTMEIRESKLLGDRYWRVKHPSGLTIFVYPKAQMRSTYALFGTRYGSIDKAFRRSDEPENEVTPAGIAHFLEHKLFESEDGDAFARYAQIGASANAYTSFETTRYLYSCTEKADQALEILLDFVQSPYFTAQTVEKEQGIIGQEIKMYDDDPQWRVLFNLLRVLYHEHPIKDDIAGTVESIAQITPEHLYRCYNTFYNLNNMALCICGKCDVDEVLAICDRMLKTSEPVQVKRVFAPEPDTIVRPVIEERLAVASPLFEFGVKEAVTVEHRTEKDLAITEILLDIMASDSSPLFRRLLDASLINEASFSYEYFEGIGYGTLLFGGESGDPHAVCEAIREEMRRLKREGVTEEEVRRSAKALYGANMVGLNSPDVIANAVMSMEFNSRELFRYIECFPEVTAADVNARIQTLFDEEKTAVSIIYPLEENDAAD</sequence>
<evidence type="ECO:0000259" key="1">
    <source>
        <dbReference type="Pfam" id="PF00675"/>
    </source>
</evidence>
<evidence type="ECO:0000313" key="3">
    <source>
        <dbReference type="EMBL" id="MCF2651768.1"/>
    </source>
</evidence>
<dbReference type="PANTHER" id="PTHR11851">
    <property type="entry name" value="METALLOPROTEASE"/>
    <property type="match status" value="1"/>
</dbReference>
<accession>A0ABS9CLD7</accession>
<reference evidence="3 4" key="1">
    <citation type="submission" date="2020-12" db="EMBL/GenBank/DDBJ databases">
        <title>Whole genome sequences of gut porcine anaerobes.</title>
        <authorList>
            <person name="Kubasova T."/>
            <person name="Jahodarova E."/>
            <person name="Rychlik I."/>
        </authorList>
    </citation>
    <scope>NUCLEOTIDE SEQUENCE [LARGE SCALE GENOMIC DNA]</scope>
    <source>
        <strain evidence="3 4">An867</strain>
    </source>
</reference>
<dbReference type="SUPFAM" id="SSF63411">
    <property type="entry name" value="LuxS/MPP-like metallohydrolase"/>
    <property type="match status" value="2"/>
</dbReference>
<dbReference type="Proteomes" id="UP001299220">
    <property type="component" value="Unassembled WGS sequence"/>
</dbReference>
<comment type="caution">
    <text evidence="3">The sequence shown here is derived from an EMBL/GenBank/DDBJ whole genome shotgun (WGS) entry which is preliminary data.</text>
</comment>
<dbReference type="InterPro" id="IPR011249">
    <property type="entry name" value="Metalloenz_LuxS/M16"/>
</dbReference>
<dbReference type="InterPro" id="IPR007863">
    <property type="entry name" value="Peptidase_M16_C"/>
</dbReference>
<dbReference type="PANTHER" id="PTHR11851:SF134">
    <property type="entry name" value="ZINC-DEPENDENT PROTEASE"/>
    <property type="match status" value="1"/>
</dbReference>
<gene>
    <name evidence="3" type="ORF">JQM67_04065</name>
</gene>
<name>A0ABS9CLD7_9FIRM</name>
<feature type="domain" description="Peptidase M16 N-terminal" evidence="1">
    <location>
        <begin position="66"/>
        <end position="178"/>
    </location>
</feature>
<dbReference type="Pfam" id="PF05193">
    <property type="entry name" value="Peptidase_M16_C"/>
    <property type="match status" value="1"/>
</dbReference>
<proteinExistence type="predicted"/>
<dbReference type="NCBIfam" id="NF047421">
    <property type="entry name" value="YfmH_fam"/>
    <property type="match status" value="1"/>
</dbReference>
<evidence type="ECO:0000313" key="4">
    <source>
        <dbReference type="Proteomes" id="UP001299220"/>
    </source>
</evidence>
<feature type="domain" description="Peptidase M16 C-terminal" evidence="2">
    <location>
        <begin position="185"/>
        <end position="362"/>
    </location>
</feature>
<dbReference type="RefSeq" id="WP_235322770.1">
    <property type="nucleotide sequence ID" value="NZ_JAFBIT010000001.1"/>
</dbReference>
<organism evidence="3 4">
    <name type="scientific">Anaeromassilibacillus senegalensis</name>
    <dbReference type="NCBI Taxonomy" id="1673717"/>
    <lineage>
        <taxon>Bacteria</taxon>
        <taxon>Bacillati</taxon>
        <taxon>Bacillota</taxon>
        <taxon>Clostridia</taxon>
        <taxon>Eubacteriales</taxon>
        <taxon>Acutalibacteraceae</taxon>
        <taxon>Anaeromassilibacillus</taxon>
    </lineage>
</organism>
<keyword evidence="4" id="KW-1185">Reference proteome</keyword>
<evidence type="ECO:0000259" key="2">
    <source>
        <dbReference type="Pfam" id="PF05193"/>
    </source>
</evidence>
<dbReference type="Gene3D" id="3.30.830.10">
    <property type="entry name" value="Metalloenzyme, LuxS/M16 peptidase-like"/>
    <property type="match status" value="2"/>
</dbReference>
<dbReference type="EMBL" id="JAFBIT010000001">
    <property type="protein sequence ID" value="MCF2651768.1"/>
    <property type="molecule type" value="Genomic_DNA"/>
</dbReference>
<dbReference type="Pfam" id="PF00675">
    <property type="entry name" value="Peptidase_M16"/>
    <property type="match status" value="1"/>
</dbReference>
<protein>
    <submittedName>
        <fullName evidence="3">Insulinase family protein</fullName>
    </submittedName>
</protein>
<dbReference type="InterPro" id="IPR050361">
    <property type="entry name" value="MPP/UQCRC_Complex"/>
</dbReference>